<dbReference type="InterPro" id="IPR021247">
    <property type="entry name" value="DUF2785"/>
</dbReference>
<name>A0A4Q5IXW6_9ACTN</name>
<dbReference type="AlphaFoldDB" id="A0A4Q5IXW6"/>
<comment type="caution">
    <text evidence="1">The sequence shown here is derived from an EMBL/GenBank/DDBJ whole genome shotgun (WGS) entry which is preliminary data.</text>
</comment>
<dbReference type="Pfam" id="PF10978">
    <property type="entry name" value="DUF2785"/>
    <property type="match status" value="1"/>
</dbReference>
<sequence>MESAFWDRVVAEGHKVPTDRSLADLTSELTAMLGDTDPRLRDGIAYEVLATWVSEGVYDDLLQGLGDGMAAGLMVGIGERGTDTVFRRSFSALILAECVSRDTEMRVVPPDTILRWGDRAAGWLVRERDVRGYVHGKGWAHAVAHGADVLATLAQSPALGRLELTVLLDVIADRVLSESDRLLHGEDDRLALATMQILRRDLLGTDVVDPWLARLAAKAQPDFERASDPYAVAGNVQPFLRALHLQLALAPKPPAQRADLLLTLIDHLKLANPHFLG</sequence>
<reference evidence="1 2" key="1">
    <citation type="submission" date="2019-01" db="EMBL/GenBank/DDBJ databases">
        <title>Nocardioides guangzhouensis sp. nov., an actinobacterium isolated from soil.</title>
        <authorList>
            <person name="Fu Y."/>
            <person name="Cai Y."/>
            <person name="Lin Z."/>
            <person name="Chen P."/>
        </authorList>
    </citation>
    <scope>NUCLEOTIDE SEQUENCE [LARGE SCALE GENOMIC DNA]</scope>
    <source>
        <strain evidence="1 2">NBRC 105384</strain>
    </source>
</reference>
<organism evidence="1 2">
    <name type="scientific">Nocardioides iriomotensis</name>
    <dbReference type="NCBI Taxonomy" id="715784"/>
    <lineage>
        <taxon>Bacteria</taxon>
        <taxon>Bacillati</taxon>
        <taxon>Actinomycetota</taxon>
        <taxon>Actinomycetes</taxon>
        <taxon>Propionibacteriales</taxon>
        <taxon>Nocardioidaceae</taxon>
        <taxon>Nocardioides</taxon>
    </lineage>
</organism>
<accession>A0A4Q5IXW6</accession>
<dbReference type="OrthoDB" id="7619731at2"/>
<dbReference type="Proteomes" id="UP000291189">
    <property type="component" value="Unassembled WGS sequence"/>
</dbReference>
<keyword evidence="2" id="KW-1185">Reference proteome</keyword>
<dbReference type="EMBL" id="SDPU01000034">
    <property type="protein sequence ID" value="RYU10078.1"/>
    <property type="molecule type" value="Genomic_DNA"/>
</dbReference>
<gene>
    <name evidence="1" type="ORF">ETU37_19425</name>
</gene>
<protein>
    <submittedName>
        <fullName evidence="1">DUF2785 domain-containing protein</fullName>
    </submittedName>
</protein>
<proteinExistence type="predicted"/>
<evidence type="ECO:0000313" key="2">
    <source>
        <dbReference type="Proteomes" id="UP000291189"/>
    </source>
</evidence>
<evidence type="ECO:0000313" key="1">
    <source>
        <dbReference type="EMBL" id="RYU10078.1"/>
    </source>
</evidence>